<proteinExistence type="predicted"/>
<name>A0ABU0TM66_9FLAO</name>
<evidence type="ECO:0000313" key="2">
    <source>
        <dbReference type="Proteomes" id="UP001225072"/>
    </source>
</evidence>
<dbReference type="Proteomes" id="UP001225072">
    <property type="component" value="Unassembled WGS sequence"/>
</dbReference>
<organism evidence="1 2">
    <name type="scientific">Chryseobacterium camelliae</name>
    <dbReference type="NCBI Taxonomy" id="1265445"/>
    <lineage>
        <taxon>Bacteria</taxon>
        <taxon>Pseudomonadati</taxon>
        <taxon>Bacteroidota</taxon>
        <taxon>Flavobacteriia</taxon>
        <taxon>Flavobacteriales</taxon>
        <taxon>Weeksellaceae</taxon>
        <taxon>Chryseobacterium group</taxon>
        <taxon>Chryseobacterium</taxon>
    </lineage>
</organism>
<dbReference type="RefSeq" id="WP_307452187.1">
    <property type="nucleotide sequence ID" value="NZ_JAUTAL010000001.1"/>
</dbReference>
<protein>
    <submittedName>
        <fullName evidence="1">Uncharacterized protein</fullName>
    </submittedName>
</protein>
<comment type="caution">
    <text evidence="1">The sequence shown here is derived from an EMBL/GenBank/DDBJ whole genome shotgun (WGS) entry which is preliminary data.</text>
</comment>
<accession>A0ABU0TM66</accession>
<dbReference type="EMBL" id="JAUTAL010000001">
    <property type="protein sequence ID" value="MDQ1098134.1"/>
    <property type="molecule type" value="Genomic_DNA"/>
</dbReference>
<keyword evidence="2" id="KW-1185">Reference proteome</keyword>
<gene>
    <name evidence="1" type="ORF">QE404_003281</name>
</gene>
<evidence type="ECO:0000313" key="1">
    <source>
        <dbReference type="EMBL" id="MDQ1098134.1"/>
    </source>
</evidence>
<reference evidence="1 2" key="1">
    <citation type="submission" date="2023-07" db="EMBL/GenBank/DDBJ databases">
        <title>Functional and genomic diversity of the sorghum phyllosphere microbiome.</title>
        <authorList>
            <person name="Shade A."/>
        </authorList>
    </citation>
    <scope>NUCLEOTIDE SEQUENCE [LARGE SCALE GENOMIC DNA]</scope>
    <source>
        <strain evidence="1 2">SORGH_AS_1064</strain>
    </source>
</reference>
<sequence>MATTDEILLEKGWQNPQSSEQYISQECIAISFYTNRITSFLCNRQKNTQ</sequence>